<dbReference type="EC" id="1.1.1.292" evidence="3"/>
<dbReference type="PANTHER" id="PTHR46368:SF4">
    <property type="entry name" value="OS10G0403700 PROTEIN"/>
    <property type="match status" value="1"/>
</dbReference>
<dbReference type="GO" id="GO:0000166">
    <property type="term" value="F:nucleotide binding"/>
    <property type="evidence" value="ECO:0007669"/>
    <property type="project" value="InterPro"/>
</dbReference>
<dbReference type="Pfam" id="PF22725">
    <property type="entry name" value="GFO_IDH_MocA_C3"/>
    <property type="match status" value="1"/>
</dbReference>
<accession>A0A5C5ZBH4</accession>
<name>A0A5C5ZBH4_9BACT</name>
<dbReference type="AlphaFoldDB" id="A0A5C5ZBH4"/>
<dbReference type="Gene3D" id="3.40.50.720">
    <property type="entry name" value="NAD(P)-binding Rossmann-like Domain"/>
    <property type="match status" value="1"/>
</dbReference>
<organism evidence="3 4">
    <name type="scientific">Novipirellula herctigrandis</name>
    <dbReference type="NCBI Taxonomy" id="2527986"/>
    <lineage>
        <taxon>Bacteria</taxon>
        <taxon>Pseudomonadati</taxon>
        <taxon>Planctomycetota</taxon>
        <taxon>Planctomycetia</taxon>
        <taxon>Pirellulales</taxon>
        <taxon>Pirellulaceae</taxon>
        <taxon>Novipirellula</taxon>
    </lineage>
</organism>
<dbReference type="InterPro" id="IPR036291">
    <property type="entry name" value="NAD(P)-bd_dom_sf"/>
</dbReference>
<proteinExistence type="predicted"/>
<feature type="domain" description="GFO/IDH/MocA-like oxidoreductase" evidence="2">
    <location>
        <begin position="144"/>
        <end position="253"/>
    </location>
</feature>
<keyword evidence="4" id="KW-1185">Reference proteome</keyword>
<dbReference type="Proteomes" id="UP000315010">
    <property type="component" value="Unassembled WGS sequence"/>
</dbReference>
<dbReference type="RefSeq" id="WP_146402288.1">
    <property type="nucleotide sequence ID" value="NZ_SJPJ01000001.1"/>
</dbReference>
<dbReference type="Gene3D" id="3.30.360.10">
    <property type="entry name" value="Dihydrodipicolinate Reductase, domain 2"/>
    <property type="match status" value="1"/>
</dbReference>
<dbReference type="GO" id="GO:0033712">
    <property type="term" value="F:1,5-anhydro-D-fructose reductase (1,5-anhydro-D-mannitol-forming) activity"/>
    <property type="evidence" value="ECO:0007669"/>
    <property type="project" value="UniProtKB-EC"/>
</dbReference>
<dbReference type="Pfam" id="PF01408">
    <property type="entry name" value="GFO_IDH_MocA"/>
    <property type="match status" value="1"/>
</dbReference>
<dbReference type="InterPro" id="IPR000683">
    <property type="entry name" value="Gfo/Idh/MocA-like_OxRdtase_N"/>
</dbReference>
<dbReference type="InterPro" id="IPR055170">
    <property type="entry name" value="GFO_IDH_MocA-like_dom"/>
</dbReference>
<feature type="domain" description="Gfo/Idh/MocA-like oxidoreductase N-terminal" evidence="1">
    <location>
        <begin position="14"/>
        <end position="128"/>
    </location>
</feature>
<dbReference type="PANTHER" id="PTHR46368">
    <property type="match status" value="1"/>
</dbReference>
<evidence type="ECO:0000259" key="2">
    <source>
        <dbReference type="Pfam" id="PF22725"/>
    </source>
</evidence>
<evidence type="ECO:0000313" key="3">
    <source>
        <dbReference type="EMBL" id="TWT84520.1"/>
    </source>
</evidence>
<protein>
    <submittedName>
        <fullName evidence="3">1,5-anhydro-D-fructose reductase</fullName>
        <ecNumber evidence="3">1.1.1.292</ecNumber>
    </submittedName>
</protein>
<sequence>MHDESSPKNRTSPVRFGVLGTGRITRRLVADLQSTDGVEVTAIASRTAERAKWYADQFGIAAGIAGYDALIKREDVDAVYIALPPSMHAEWSIGAAAQKKHILCEKPLTVSCEEADALDRACRENQVRWLDATGWLHHERTETFAKWIAEKHFGEIGHISAAVSFYQPFQSDEHRLDPKLGGGCLLDLGWYSGGLIRFVTGKMPTAIYADSVIREGVPQRITAMMWFDNNVTATLSCGYDTASRKWFEVAGSVSSLICDDFTRPWADRPARCWVHDAAGTAQEHSFEGQQQERRMIAKLISDEPLESLQRQALDTQRIIDAMEESIRQEQRIVI</sequence>
<dbReference type="EMBL" id="SJPJ01000001">
    <property type="protein sequence ID" value="TWT84520.1"/>
    <property type="molecule type" value="Genomic_DNA"/>
</dbReference>
<reference evidence="3 4" key="1">
    <citation type="submission" date="2019-02" db="EMBL/GenBank/DDBJ databases">
        <title>Deep-cultivation of Planctomycetes and their phenomic and genomic characterization uncovers novel biology.</title>
        <authorList>
            <person name="Wiegand S."/>
            <person name="Jogler M."/>
            <person name="Boedeker C."/>
            <person name="Pinto D."/>
            <person name="Vollmers J."/>
            <person name="Rivas-Marin E."/>
            <person name="Kohn T."/>
            <person name="Peeters S.H."/>
            <person name="Heuer A."/>
            <person name="Rast P."/>
            <person name="Oberbeckmann S."/>
            <person name="Bunk B."/>
            <person name="Jeske O."/>
            <person name="Meyerdierks A."/>
            <person name="Storesund J.E."/>
            <person name="Kallscheuer N."/>
            <person name="Luecker S."/>
            <person name="Lage O.M."/>
            <person name="Pohl T."/>
            <person name="Merkel B.J."/>
            <person name="Hornburger P."/>
            <person name="Mueller R.-W."/>
            <person name="Bruemmer F."/>
            <person name="Labrenz M."/>
            <person name="Spormann A.M."/>
            <person name="Op Den Camp H."/>
            <person name="Overmann J."/>
            <person name="Amann R."/>
            <person name="Jetten M.S.M."/>
            <person name="Mascher T."/>
            <person name="Medema M.H."/>
            <person name="Devos D.P."/>
            <person name="Kaster A.-K."/>
            <person name="Ovreas L."/>
            <person name="Rohde M."/>
            <person name="Galperin M.Y."/>
            <person name="Jogler C."/>
        </authorList>
    </citation>
    <scope>NUCLEOTIDE SEQUENCE [LARGE SCALE GENOMIC DNA]</scope>
    <source>
        <strain evidence="3 4">CA13</strain>
    </source>
</reference>
<gene>
    <name evidence="3" type="primary">afr_7</name>
    <name evidence="3" type="ORF">CA13_59990</name>
</gene>
<dbReference type="OrthoDB" id="9783105at2"/>
<evidence type="ECO:0000259" key="1">
    <source>
        <dbReference type="Pfam" id="PF01408"/>
    </source>
</evidence>
<keyword evidence="3" id="KW-0560">Oxidoreductase</keyword>
<comment type="caution">
    <text evidence="3">The sequence shown here is derived from an EMBL/GenBank/DDBJ whole genome shotgun (WGS) entry which is preliminary data.</text>
</comment>
<dbReference type="SUPFAM" id="SSF55347">
    <property type="entry name" value="Glyceraldehyde-3-phosphate dehydrogenase-like, C-terminal domain"/>
    <property type="match status" value="1"/>
</dbReference>
<evidence type="ECO:0000313" key="4">
    <source>
        <dbReference type="Proteomes" id="UP000315010"/>
    </source>
</evidence>
<dbReference type="SUPFAM" id="SSF51735">
    <property type="entry name" value="NAD(P)-binding Rossmann-fold domains"/>
    <property type="match status" value="1"/>
</dbReference>